<dbReference type="EMBL" id="UFAJ01000102">
    <property type="protein sequence ID" value="SSD59179.1"/>
    <property type="molecule type" value="Genomic_DNA"/>
</dbReference>
<dbReference type="InterPro" id="IPR002123">
    <property type="entry name" value="Plipid/glycerol_acylTrfase"/>
</dbReference>
<dbReference type="GO" id="GO:0003841">
    <property type="term" value="F:1-acylglycerol-3-phosphate O-acyltransferase activity"/>
    <property type="evidence" value="ECO:0007669"/>
    <property type="project" value="UniProtKB-UniRule"/>
</dbReference>
<dbReference type="Pfam" id="PF01553">
    <property type="entry name" value="Acyltransferase"/>
    <property type="match status" value="1"/>
</dbReference>
<reference evidence="9" key="1">
    <citation type="submission" date="2018-06" db="EMBL/GenBank/DDBJ databases">
        <authorList>
            <person name="Guldener U."/>
        </authorList>
    </citation>
    <scope>NUCLEOTIDE SEQUENCE [LARGE SCALE GENOMIC DNA]</scope>
    <source>
        <strain evidence="9">UTAD17</strain>
    </source>
</reference>
<protein>
    <recommendedName>
        <fullName evidence="4">1-acyl-sn-glycerol-3-phosphate acyltransferase</fullName>
        <ecNumber evidence="4">2.3.1.51</ecNumber>
    </recommendedName>
</protein>
<keyword evidence="4" id="KW-1208">Phospholipid metabolism</keyword>
<dbReference type="Proteomes" id="UP000262825">
    <property type="component" value="Unassembled WGS sequence"/>
</dbReference>
<keyword evidence="9" id="KW-1185">Reference proteome</keyword>
<evidence type="ECO:0000256" key="5">
    <source>
        <dbReference type="SAM" id="MobiDB-lite"/>
    </source>
</evidence>
<dbReference type="AlphaFoldDB" id="A0A376B3L2"/>
<dbReference type="CDD" id="cd07989">
    <property type="entry name" value="LPLAT_AGPAT-like"/>
    <property type="match status" value="1"/>
</dbReference>
<evidence type="ECO:0000256" key="1">
    <source>
        <dbReference type="ARBA" id="ARBA00008655"/>
    </source>
</evidence>
<evidence type="ECO:0000256" key="3">
    <source>
        <dbReference type="ARBA" id="ARBA00023315"/>
    </source>
</evidence>
<dbReference type="InterPro" id="IPR004552">
    <property type="entry name" value="AGP_acyltrans"/>
</dbReference>
<dbReference type="GO" id="GO:0005783">
    <property type="term" value="C:endoplasmic reticulum"/>
    <property type="evidence" value="ECO:0007669"/>
    <property type="project" value="TreeGrafter"/>
</dbReference>
<organism evidence="8 9">
    <name type="scientific">Saccharomycodes ludwigii</name>
    <dbReference type="NCBI Taxonomy" id="36035"/>
    <lineage>
        <taxon>Eukaryota</taxon>
        <taxon>Fungi</taxon>
        <taxon>Dikarya</taxon>
        <taxon>Ascomycota</taxon>
        <taxon>Saccharomycotina</taxon>
        <taxon>Saccharomycetes</taxon>
        <taxon>Saccharomycodales</taxon>
        <taxon>Saccharomycodaceae</taxon>
        <taxon>Saccharomycodes</taxon>
    </lineage>
</organism>
<dbReference type="PANTHER" id="PTHR10434:SF11">
    <property type="entry name" value="1-ACYL-SN-GLYCEROL-3-PHOSPHATE ACYLTRANSFERASE"/>
    <property type="match status" value="1"/>
</dbReference>
<evidence type="ECO:0000256" key="4">
    <source>
        <dbReference type="RuleBase" id="RU361267"/>
    </source>
</evidence>
<evidence type="ECO:0000313" key="8">
    <source>
        <dbReference type="EMBL" id="SSD59179.1"/>
    </source>
</evidence>
<name>A0A376B3L2_9ASCO</name>
<keyword evidence="6" id="KW-0812">Transmembrane</keyword>
<evidence type="ECO:0000256" key="2">
    <source>
        <dbReference type="ARBA" id="ARBA00022679"/>
    </source>
</evidence>
<keyword evidence="6" id="KW-0472">Membrane</keyword>
<keyword evidence="4" id="KW-0443">Lipid metabolism</keyword>
<keyword evidence="3 4" id="KW-0012">Acyltransferase</keyword>
<dbReference type="GO" id="GO:0016020">
    <property type="term" value="C:membrane"/>
    <property type="evidence" value="ECO:0007669"/>
    <property type="project" value="InterPro"/>
</dbReference>
<evidence type="ECO:0000256" key="6">
    <source>
        <dbReference type="SAM" id="Phobius"/>
    </source>
</evidence>
<gene>
    <name evidence="8" type="ORF">SCODWIG_00940</name>
</gene>
<comment type="catalytic activity">
    <reaction evidence="4">
        <text>a 1-acyl-sn-glycero-3-phosphate + an acyl-CoA = a 1,2-diacyl-sn-glycero-3-phosphate + CoA</text>
        <dbReference type="Rhea" id="RHEA:19709"/>
        <dbReference type="ChEBI" id="CHEBI:57287"/>
        <dbReference type="ChEBI" id="CHEBI:57970"/>
        <dbReference type="ChEBI" id="CHEBI:58342"/>
        <dbReference type="ChEBI" id="CHEBI:58608"/>
        <dbReference type="EC" id="2.3.1.51"/>
    </reaction>
</comment>
<dbReference type="SMART" id="SM00563">
    <property type="entry name" value="PlsC"/>
    <property type="match status" value="1"/>
</dbReference>
<comment type="domain">
    <text evidence="4">The HXXXXD motif is essential for acyltransferase activity and may constitute the binding site for the phosphate moiety of the glycerol-3-phosphate.</text>
</comment>
<dbReference type="SUPFAM" id="SSF69593">
    <property type="entry name" value="Glycerol-3-phosphate (1)-acyltransferase"/>
    <property type="match status" value="1"/>
</dbReference>
<sequence>MPSLISKIIFYTKQIINITLFSFCALYGVVVSIVLKIIGKPRYAQWATARCWYYVIGWVLGLRVKLINEHILKESSPCIFVSNHQSSLDIFMIGRAFPPGCTVTSKKSLKYVPFLGWFMYLSDTLFLDRKNRTSSVQTLNKGLAKVVNEKRSLWIFAEGTRSKTTELTMLPFKKGAFYLASEGKIPIVPVVFSNTSTIMNDKLKIFNRGEIIVKVLDPIPTVNITTKEQIDELSVKVRDLMVKELKENVGYSIPTSVDTSLPKEYLEWKKAKSAATISATKSNSPVNSEATSIEENETTSLLRK</sequence>
<evidence type="ECO:0000259" key="7">
    <source>
        <dbReference type="SMART" id="SM00563"/>
    </source>
</evidence>
<dbReference type="PANTHER" id="PTHR10434">
    <property type="entry name" value="1-ACYL-SN-GLYCEROL-3-PHOSPHATE ACYLTRANSFERASE"/>
    <property type="match status" value="1"/>
</dbReference>
<dbReference type="NCBIfam" id="TIGR00530">
    <property type="entry name" value="AGP_acyltrn"/>
    <property type="match status" value="1"/>
</dbReference>
<evidence type="ECO:0000313" key="9">
    <source>
        <dbReference type="Proteomes" id="UP000262825"/>
    </source>
</evidence>
<dbReference type="OrthoDB" id="202234at2759"/>
<keyword evidence="4" id="KW-0594">Phospholipid biosynthesis</keyword>
<dbReference type="GO" id="GO:0006654">
    <property type="term" value="P:phosphatidic acid biosynthetic process"/>
    <property type="evidence" value="ECO:0007669"/>
    <property type="project" value="TreeGrafter"/>
</dbReference>
<keyword evidence="2 4" id="KW-0808">Transferase</keyword>
<dbReference type="EC" id="2.3.1.51" evidence="4"/>
<dbReference type="VEuPathDB" id="FungiDB:SCODWIG_00940"/>
<feature type="domain" description="Phospholipid/glycerol acyltransferase" evidence="7">
    <location>
        <begin position="78"/>
        <end position="195"/>
    </location>
</feature>
<keyword evidence="4" id="KW-0444">Lipid biosynthesis</keyword>
<keyword evidence="6" id="KW-1133">Transmembrane helix</keyword>
<accession>A0A376B3L2</accession>
<comment type="similarity">
    <text evidence="1 4">Belongs to the 1-acyl-sn-glycerol-3-phosphate acyltransferase family.</text>
</comment>
<proteinExistence type="inferred from homology"/>
<feature type="transmembrane region" description="Helical" evidence="6">
    <location>
        <begin position="15"/>
        <end position="39"/>
    </location>
</feature>
<feature type="region of interest" description="Disordered" evidence="5">
    <location>
        <begin position="279"/>
        <end position="304"/>
    </location>
</feature>